<keyword evidence="4" id="KW-1185">Reference proteome</keyword>
<proteinExistence type="predicted"/>
<evidence type="ECO:0000313" key="3">
    <source>
        <dbReference type="EMBL" id="GGJ13136.1"/>
    </source>
</evidence>
<dbReference type="InterPro" id="IPR054491">
    <property type="entry name" value="MGH1-like_GH"/>
</dbReference>
<dbReference type="Pfam" id="PF22422">
    <property type="entry name" value="MGH1-like_GH"/>
    <property type="match status" value="1"/>
</dbReference>
<name>A0A917NN40_9ACTN</name>
<dbReference type="Gene3D" id="1.50.10.10">
    <property type="match status" value="1"/>
</dbReference>
<sequence length="251" mass="25971">MREHSFPALALDGDGRQVDAPASDAGHPLWSGLLDKEYGEVVGRRLLEPDFFSGWGVRTLASGQPAYHPLSYDRGSVWPHDNALITLGLARYGLHDEARTVAHALVDAATATGHRLPEVVAGYGRDTHPEPVPYPHACVRESRSAAAPPALLTAVGGRSPDRSALGGVRHEVRPGGWGDGEPGALGDGLGVPDVDRTGGYRDLDAGVALATAAVAALAPHQVGGFLGGGVAGHVSPSSSWTKAVDSRGVRA</sequence>
<evidence type="ECO:0000256" key="1">
    <source>
        <dbReference type="SAM" id="MobiDB-lite"/>
    </source>
</evidence>
<dbReference type="EMBL" id="BMQA01000006">
    <property type="protein sequence ID" value="GGJ13136.1"/>
    <property type="molecule type" value="Genomic_DNA"/>
</dbReference>
<dbReference type="AlphaFoldDB" id="A0A917NN40"/>
<accession>A0A917NN40</accession>
<dbReference type="InterPro" id="IPR008928">
    <property type="entry name" value="6-hairpin_glycosidase_sf"/>
</dbReference>
<reference evidence="3" key="1">
    <citation type="journal article" date="2014" name="Int. J. Syst. Evol. Microbiol.">
        <title>Complete genome sequence of Corynebacterium casei LMG S-19264T (=DSM 44701T), isolated from a smear-ripened cheese.</title>
        <authorList>
            <consortium name="US DOE Joint Genome Institute (JGI-PGF)"/>
            <person name="Walter F."/>
            <person name="Albersmeier A."/>
            <person name="Kalinowski J."/>
            <person name="Ruckert C."/>
        </authorList>
    </citation>
    <scope>NUCLEOTIDE SEQUENCE</scope>
    <source>
        <strain evidence="3">JCM 3086</strain>
    </source>
</reference>
<feature type="region of interest" description="Disordered" evidence="1">
    <location>
        <begin position="156"/>
        <end position="184"/>
    </location>
</feature>
<dbReference type="SUPFAM" id="SSF48208">
    <property type="entry name" value="Six-hairpin glycosidases"/>
    <property type="match status" value="1"/>
</dbReference>
<feature type="domain" description="Mannosylglycerate hydrolase MGH1-like glycoside hydrolase" evidence="2">
    <location>
        <begin position="15"/>
        <end position="111"/>
    </location>
</feature>
<feature type="compositionally biased region" description="Gly residues" evidence="1">
    <location>
        <begin position="175"/>
        <end position="184"/>
    </location>
</feature>
<organism evidence="3 4">
    <name type="scientific">Streptomyces brasiliensis</name>
    <dbReference type="NCBI Taxonomy" id="1954"/>
    <lineage>
        <taxon>Bacteria</taxon>
        <taxon>Bacillati</taxon>
        <taxon>Actinomycetota</taxon>
        <taxon>Actinomycetes</taxon>
        <taxon>Kitasatosporales</taxon>
        <taxon>Streptomycetaceae</taxon>
        <taxon>Streptomyces</taxon>
    </lineage>
</organism>
<evidence type="ECO:0000259" key="2">
    <source>
        <dbReference type="Pfam" id="PF22422"/>
    </source>
</evidence>
<gene>
    <name evidence="3" type="ORF">GCM10010121_024390</name>
</gene>
<comment type="caution">
    <text evidence="3">The sequence shown here is derived from an EMBL/GenBank/DDBJ whole genome shotgun (WGS) entry which is preliminary data.</text>
</comment>
<reference evidence="3" key="2">
    <citation type="submission" date="2020-09" db="EMBL/GenBank/DDBJ databases">
        <authorList>
            <person name="Sun Q."/>
            <person name="Ohkuma M."/>
        </authorList>
    </citation>
    <scope>NUCLEOTIDE SEQUENCE</scope>
    <source>
        <strain evidence="3">JCM 3086</strain>
    </source>
</reference>
<dbReference type="Proteomes" id="UP000657574">
    <property type="component" value="Unassembled WGS sequence"/>
</dbReference>
<protein>
    <recommendedName>
        <fullName evidence="2">Mannosylglycerate hydrolase MGH1-like glycoside hydrolase domain-containing protein</fullName>
    </recommendedName>
</protein>
<evidence type="ECO:0000313" key="4">
    <source>
        <dbReference type="Proteomes" id="UP000657574"/>
    </source>
</evidence>
<dbReference type="GO" id="GO:0005975">
    <property type="term" value="P:carbohydrate metabolic process"/>
    <property type="evidence" value="ECO:0007669"/>
    <property type="project" value="InterPro"/>
</dbReference>
<dbReference type="InterPro" id="IPR012341">
    <property type="entry name" value="6hp_glycosidase-like_sf"/>
</dbReference>